<dbReference type="eggNOG" id="COG2064">
    <property type="taxonomic scope" value="Bacteria"/>
</dbReference>
<dbReference type="OrthoDB" id="3186511at2"/>
<evidence type="ECO:0000259" key="7">
    <source>
        <dbReference type="Pfam" id="PF00482"/>
    </source>
</evidence>
<keyword evidence="2" id="KW-1003">Cell membrane</keyword>
<dbReference type="PANTHER" id="PTHR35007">
    <property type="entry name" value="INTEGRAL MEMBRANE PROTEIN-RELATED"/>
    <property type="match status" value="1"/>
</dbReference>
<dbReference type="HOGENOM" id="CLU_079005_0_0_11"/>
<evidence type="ECO:0000256" key="3">
    <source>
        <dbReference type="ARBA" id="ARBA00022692"/>
    </source>
</evidence>
<sequence length="306" mass="33737">MDAWVFLVISVLSASFFGFALSWYVLAIRLAHRRRKNLRSFAMGAAPSYPWLSRGSTSLVLSRLRFHSRSARLRECQKQERWCQHDQDLVRKAGLLSEVSAAGWSYTRREAILVGTAGGTLVGMMVSLEVSAIGALVGAFCGWRAVPWALGREVVLRKKQMERHLSEALSILCLGLRSGLSFDRALEKYCASFPTMLASELSGAHMAWMTGLTTRTEALHAVASKYDSPLIRRVMDSIVRSMRFGAPLADALDELAAEARLARKALLDEEVMKAPVKMMIPVGTLILPSMLLMVLGPVLLDLVAGQ</sequence>
<protein>
    <submittedName>
        <fullName evidence="8">Flp pilus assembly protein TadC</fullName>
    </submittedName>
</protein>
<dbReference type="EMBL" id="CP001682">
    <property type="protein sequence ID" value="ACU94992.1"/>
    <property type="molecule type" value="Genomic_DNA"/>
</dbReference>
<dbReference type="InterPro" id="IPR018076">
    <property type="entry name" value="T2SS_GspF_dom"/>
</dbReference>
<dbReference type="AlphaFoldDB" id="C7ML45"/>
<dbReference type="RefSeq" id="WP_015778855.1">
    <property type="nucleotide sequence ID" value="NC_013170.1"/>
</dbReference>
<dbReference type="Proteomes" id="UP000000954">
    <property type="component" value="Chromosome"/>
</dbReference>
<reference evidence="8 9" key="1">
    <citation type="journal article" date="2009" name="Stand. Genomic Sci.">
        <title>Complete genome sequence of Cryptobacterium curtum type strain (12-3).</title>
        <authorList>
            <person name="Mavrommatis K."/>
            <person name="Pukall R."/>
            <person name="Rohde C."/>
            <person name="Chen F."/>
            <person name="Sims D."/>
            <person name="Brettin T."/>
            <person name="Kuske C."/>
            <person name="Detter J.C."/>
            <person name="Han C."/>
            <person name="Lapidus A."/>
            <person name="Copeland A."/>
            <person name="Glavina Del Rio T."/>
            <person name="Nolan M."/>
            <person name="Lucas S."/>
            <person name="Tice H."/>
            <person name="Cheng J.F."/>
            <person name="Bruce D."/>
            <person name="Goodwin L."/>
            <person name="Pitluck S."/>
            <person name="Ovchinnikova G."/>
            <person name="Pati A."/>
            <person name="Ivanova N."/>
            <person name="Chen A."/>
            <person name="Palaniappan K."/>
            <person name="Chain P."/>
            <person name="D'haeseleer P."/>
            <person name="Goker M."/>
            <person name="Bristow J."/>
            <person name="Eisen J.A."/>
            <person name="Markowitz V."/>
            <person name="Hugenholtz P."/>
            <person name="Rohde M."/>
            <person name="Klenk H.P."/>
            <person name="Kyrpides N.C."/>
        </authorList>
    </citation>
    <scope>NUCLEOTIDE SEQUENCE [LARGE SCALE GENOMIC DNA]</scope>
    <source>
        <strain evidence="9">ATCC 700683 / DSM 15641 / 12-3</strain>
    </source>
</reference>
<evidence type="ECO:0000256" key="4">
    <source>
        <dbReference type="ARBA" id="ARBA00022989"/>
    </source>
</evidence>
<feature type="transmembrane region" description="Helical" evidence="6">
    <location>
        <begin position="282"/>
        <end position="300"/>
    </location>
</feature>
<dbReference type="PANTHER" id="PTHR35007:SF2">
    <property type="entry name" value="PILUS ASSEMBLE PROTEIN"/>
    <property type="match status" value="1"/>
</dbReference>
<organism evidence="8 9">
    <name type="scientific">Cryptobacterium curtum (strain ATCC 700683 / DSM 15641 / CCUG 43107 / 12-3)</name>
    <dbReference type="NCBI Taxonomy" id="469378"/>
    <lineage>
        <taxon>Bacteria</taxon>
        <taxon>Bacillati</taxon>
        <taxon>Actinomycetota</taxon>
        <taxon>Coriobacteriia</taxon>
        <taxon>Eggerthellales</taxon>
        <taxon>Eggerthellaceae</taxon>
        <taxon>Cryptobacterium</taxon>
    </lineage>
</organism>
<evidence type="ECO:0000256" key="6">
    <source>
        <dbReference type="SAM" id="Phobius"/>
    </source>
</evidence>
<dbReference type="Pfam" id="PF00482">
    <property type="entry name" value="T2SSF"/>
    <property type="match status" value="1"/>
</dbReference>
<evidence type="ECO:0000256" key="2">
    <source>
        <dbReference type="ARBA" id="ARBA00022475"/>
    </source>
</evidence>
<name>C7ML45_CRYCD</name>
<evidence type="ECO:0000256" key="5">
    <source>
        <dbReference type="ARBA" id="ARBA00023136"/>
    </source>
</evidence>
<keyword evidence="9" id="KW-1185">Reference proteome</keyword>
<evidence type="ECO:0000313" key="9">
    <source>
        <dbReference type="Proteomes" id="UP000000954"/>
    </source>
</evidence>
<keyword evidence="4 6" id="KW-1133">Transmembrane helix</keyword>
<dbReference type="GO" id="GO:0005886">
    <property type="term" value="C:plasma membrane"/>
    <property type="evidence" value="ECO:0007669"/>
    <property type="project" value="UniProtKB-SubCell"/>
</dbReference>
<dbReference type="KEGG" id="ccu:Ccur_13140"/>
<evidence type="ECO:0000256" key="1">
    <source>
        <dbReference type="ARBA" id="ARBA00004651"/>
    </source>
</evidence>
<keyword evidence="3 6" id="KW-0812">Transmembrane</keyword>
<evidence type="ECO:0000313" key="8">
    <source>
        <dbReference type="EMBL" id="ACU94992.1"/>
    </source>
</evidence>
<gene>
    <name evidence="8" type="ordered locus">Ccur_13140</name>
</gene>
<comment type="subcellular location">
    <subcellularLocation>
        <location evidence="1">Cell membrane</location>
        <topology evidence="1">Multi-pass membrane protein</topology>
    </subcellularLocation>
</comment>
<feature type="domain" description="Type II secretion system protein GspF" evidence="7">
    <location>
        <begin position="171"/>
        <end position="295"/>
    </location>
</feature>
<accession>C7ML45</accession>
<proteinExistence type="predicted"/>
<feature type="transmembrane region" description="Helical" evidence="6">
    <location>
        <begin position="6"/>
        <end position="26"/>
    </location>
</feature>
<keyword evidence="5 6" id="KW-0472">Membrane</keyword>
<dbReference type="STRING" id="469378.Ccur_13140"/>